<dbReference type="PRINTS" id="PR00096">
    <property type="entry name" value="GATASE"/>
</dbReference>
<dbReference type="NCBIfam" id="TIGR00566">
    <property type="entry name" value="trpG_papA"/>
    <property type="match status" value="1"/>
</dbReference>
<dbReference type="Gene3D" id="3.40.50.880">
    <property type="match status" value="1"/>
</dbReference>
<comment type="caution">
    <text evidence="16">The sequence shown here is derived from an EMBL/GenBank/DDBJ whole genome shotgun (WGS) entry which is preliminary data.</text>
</comment>
<evidence type="ECO:0000313" key="17">
    <source>
        <dbReference type="Proteomes" id="UP000187283"/>
    </source>
</evidence>
<dbReference type="InterPro" id="IPR006221">
    <property type="entry name" value="TrpG/PapA_dom"/>
</dbReference>
<dbReference type="PRINTS" id="PR00097">
    <property type="entry name" value="ANTSNTHASEII"/>
</dbReference>
<reference evidence="16 17" key="1">
    <citation type="submission" date="2017-01" db="EMBL/GenBank/DDBJ databases">
        <authorList>
            <person name="Mah S.A."/>
            <person name="Swanson W.J."/>
            <person name="Moy G.W."/>
            <person name="Vacquier V.D."/>
        </authorList>
    </citation>
    <scope>NUCLEOTIDE SEQUENCE [LARGE SCALE GENOMIC DNA]</scope>
    <source>
        <strain evidence="16 17">GSMNP</strain>
    </source>
</reference>
<evidence type="ECO:0000256" key="3">
    <source>
        <dbReference type="ARBA" id="ARBA00004873"/>
    </source>
</evidence>
<dbReference type="InterPro" id="IPR001468">
    <property type="entry name" value="Indole-3-GlycerolPSynthase_CS"/>
</dbReference>
<keyword evidence="9" id="KW-0315">Glutamine amidotransferase</keyword>
<dbReference type="InterPro" id="IPR011060">
    <property type="entry name" value="RibuloseP-bd_barrel"/>
</dbReference>
<evidence type="ECO:0000256" key="12">
    <source>
        <dbReference type="ARBA" id="ARBA00023268"/>
    </source>
</evidence>
<feature type="domain" description="Indole-3-glycerol phosphate synthase" evidence="15">
    <location>
        <begin position="229"/>
        <end position="495"/>
    </location>
</feature>
<dbReference type="InterPro" id="IPR029062">
    <property type="entry name" value="Class_I_gatase-like"/>
</dbReference>
<dbReference type="Pfam" id="PF00218">
    <property type="entry name" value="IGPS"/>
    <property type="match status" value="1"/>
</dbReference>
<dbReference type="CDD" id="cd00331">
    <property type="entry name" value="IGPS"/>
    <property type="match status" value="1"/>
</dbReference>
<dbReference type="GO" id="GO:0004425">
    <property type="term" value="F:indole-3-glycerol-phosphate synthase activity"/>
    <property type="evidence" value="ECO:0007669"/>
    <property type="project" value="UniProtKB-EC"/>
</dbReference>
<proteinExistence type="predicted"/>
<dbReference type="PROSITE" id="PS51273">
    <property type="entry name" value="GATASE_TYPE_1"/>
    <property type="match status" value="1"/>
</dbReference>
<dbReference type="SUPFAM" id="SSF51366">
    <property type="entry name" value="Ribulose-phoshate binding barrel"/>
    <property type="match status" value="1"/>
</dbReference>
<dbReference type="Gene3D" id="3.20.20.70">
    <property type="entry name" value="Aldolase class I"/>
    <property type="match status" value="1"/>
</dbReference>
<dbReference type="PANTHER" id="PTHR43418">
    <property type="entry name" value="MULTIFUNCTIONAL TRYPTOPHAN BIOSYNTHESIS PROTEIN-RELATED"/>
    <property type="match status" value="1"/>
</dbReference>
<dbReference type="Proteomes" id="UP000187283">
    <property type="component" value="Unassembled WGS sequence"/>
</dbReference>
<keyword evidence="7" id="KW-0028">Amino-acid biosynthesis</keyword>
<organism evidence="16 17">
    <name type="scientific">Smittium culicis</name>
    <dbReference type="NCBI Taxonomy" id="133412"/>
    <lineage>
        <taxon>Eukaryota</taxon>
        <taxon>Fungi</taxon>
        <taxon>Fungi incertae sedis</taxon>
        <taxon>Zoopagomycota</taxon>
        <taxon>Kickxellomycotina</taxon>
        <taxon>Harpellomycetes</taxon>
        <taxon>Harpellales</taxon>
        <taxon>Legeriomycetaceae</taxon>
        <taxon>Smittium</taxon>
    </lineage>
</organism>
<evidence type="ECO:0000256" key="5">
    <source>
        <dbReference type="ARBA" id="ARBA00012362"/>
    </source>
</evidence>
<evidence type="ECO:0000259" key="15">
    <source>
        <dbReference type="Pfam" id="PF00218"/>
    </source>
</evidence>
<evidence type="ECO:0000259" key="14">
    <source>
        <dbReference type="Pfam" id="PF00117"/>
    </source>
</evidence>
<evidence type="ECO:0000256" key="8">
    <source>
        <dbReference type="ARBA" id="ARBA00022822"/>
    </source>
</evidence>
<evidence type="ECO:0000256" key="10">
    <source>
        <dbReference type="ARBA" id="ARBA00023141"/>
    </source>
</evidence>
<evidence type="ECO:0000256" key="6">
    <source>
        <dbReference type="ARBA" id="ARBA00018819"/>
    </source>
</evidence>
<dbReference type="STRING" id="133412.A0A1R1X8T4"/>
<comment type="catalytic activity">
    <reaction evidence="1">
        <text>1-(2-carboxyphenylamino)-1-deoxy-D-ribulose 5-phosphate + H(+) = (1S,2R)-1-C-(indol-3-yl)glycerol 3-phosphate + CO2 + H2O</text>
        <dbReference type="Rhea" id="RHEA:23476"/>
        <dbReference type="ChEBI" id="CHEBI:15377"/>
        <dbReference type="ChEBI" id="CHEBI:15378"/>
        <dbReference type="ChEBI" id="CHEBI:16526"/>
        <dbReference type="ChEBI" id="CHEBI:58613"/>
        <dbReference type="ChEBI" id="CHEBI:58866"/>
        <dbReference type="EC" id="4.1.1.48"/>
    </reaction>
</comment>
<dbReference type="CDD" id="cd01743">
    <property type="entry name" value="GATase1_Anthranilate_Synthase"/>
    <property type="match status" value="1"/>
</dbReference>
<dbReference type="InterPro" id="IPR017926">
    <property type="entry name" value="GATASE"/>
</dbReference>
<sequence>MAVILIDNYDSFTWNVYEYLNRAGAEVLVYRNDKISIQEIHNLNPSHIVISPGPGHPAEDNGICADIFRTFVGKIPIMGVCLGLQIMFDFYGGTVKKAGEIIHGKTSPIKHDNYGMYKDVDQDFTVTRYHSLICDPSTLPDCLEVTSWTETGFVMGARHKQFVVEGVQYHPESFLSENGVKMFRNFLDTTSPIWSENPSQNLSSKIQVDQNAFSRPIDNPPTEDNILIKIYKQRQIDVNAAKSLPGRTLSDLEAMIATPGIAPPAISFYDRLLSSSKSHNNRISVISEVKRASPSKGNIGINTNSVQMALQYAEAGTAGISVLTEPTWFKGRIEDMLQIRQALSIYGDNRPAVLRKDFIFDKYQIAEARLYGADAILLIVSLLSLPALKELIAYANSLGMDALVEINNEAEAHIANKANATIIGCNNRNLTDFSVSMNNTTNLSSLIPESTLFIALSGVLAPTDALAFKGSNIKAVLVGEGLMKTDNKASFIHDLSNIFCS</sequence>
<dbReference type="SUPFAM" id="SSF52317">
    <property type="entry name" value="Class I glutamine amidotransferase-like"/>
    <property type="match status" value="1"/>
</dbReference>
<feature type="domain" description="Glutamine amidotransferase" evidence="14">
    <location>
        <begin position="5"/>
        <end position="187"/>
    </location>
</feature>
<evidence type="ECO:0000256" key="13">
    <source>
        <dbReference type="ARBA" id="ARBA00047683"/>
    </source>
</evidence>
<dbReference type="GO" id="GO:0004049">
    <property type="term" value="F:anthranilate synthase activity"/>
    <property type="evidence" value="ECO:0007669"/>
    <property type="project" value="UniProtKB-EC"/>
</dbReference>
<dbReference type="GO" id="GO:0005829">
    <property type="term" value="C:cytosol"/>
    <property type="evidence" value="ECO:0007669"/>
    <property type="project" value="TreeGrafter"/>
</dbReference>
<dbReference type="FunFam" id="3.40.50.880:FF:000031">
    <property type="entry name" value="Multifunctional tryptophan biosynthesis protein"/>
    <property type="match status" value="1"/>
</dbReference>
<dbReference type="OrthoDB" id="524799at2759"/>
<keyword evidence="12" id="KW-0511">Multifunctional enzyme</keyword>
<dbReference type="GO" id="GO:0000162">
    <property type="term" value="P:L-tryptophan biosynthetic process"/>
    <property type="evidence" value="ECO:0007669"/>
    <property type="project" value="UniProtKB-UniPathway"/>
</dbReference>
<protein>
    <recommendedName>
        <fullName evidence="6">Multifunctional tryptophan biosynthesis protein</fullName>
        <ecNumber evidence="5">4.1.1.48</ecNumber>
        <ecNumber evidence="4">4.1.3.27</ecNumber>
    </recommendedName>
</protein>
<keyword evidence="10" id="KW-0057">Aromatic amino acid biosynthesis</keyword>
<dbReference type="AlphaFoldDB" id="A0A1R1X8T4"/>
<dbReference type="EC" id="4.1.3.27" evidence="4"/>
<comment type="pathway">
    <text evidence="3">Amino-acid biosynthesis; L-tryptophan biosynthesis; L-tryptophan from chorismate: step 1/5.</text>
</comment>
<dbReference type="InterPro" id="IPR013798">
    <property type="entry name" value="Indole-3-glycerol_P_synth_dom"/>
</dbReference>
<dbReference type="Pfam" id="PF00117">
    <property type="entry name" value="GATase"/>
    <property type="match status" value="1"/>
</dbReference>
<keyword evidence="8" id="KW-0822">Tryptophan biosynthesis</keyword>
<dbReference type="InterPro" id="IPR013785">
    <property type="entry name" value="Aldolase_TIM"/>
</dbReference>
<dbReference type="PANTHER" id="PTHR43418:SF4">
    <property type="entry name" value="MULTIFUNCTIONAL TRYPTOPHAN BIOSYNTHESIS PROTEIN"/>
    <property type="match status" value="1"/>
</dbReference>
<evidence type="ECO:0000256" key="7">
    <source>
        <dbReference type="ARBA" id="ARBA00022605"/>
    </source>
</evidence>
<evidence type="ECO:0000256" key="2">
    <source>
        <dbReference type="ARBA" id="ARBA00004696"/>
    </source>
</evidence>
<comment type="catalytic activity">
    <reaction evidence="13">
        <text>chorismate + L-glutamine = anthranilate + pyruvate + L-glutamate + H(+)</text>
        <dbReference type="Rhea" id="RHEA:21732"/>
        <dbReference type="ChEBI" id="CHEBI:15361"/>
        <dbReference type="ChEBI" id="CHEBI:15378"/>
        <dbReference type="ChEBI" id="CHEBI:16567"/>
        <dbReference type="ChEBI" id="CHEBI:29748"/>
        <dbReference type="ChEBI" id="CHEBI:29985"/>
        <dbReference type="ChEBI" id="CHEBI:58359"/>
        <dbReference type="EC" id="4.1.3.27"/>
    </reaction>
</comment>
<keyword evidence="11" id="KW-0456">Lyase</keyword>
<dbReference type="InterPro" id="IPR050472">
    <property type="entry name" value="Anth_synth/Amidotransfase"/>
</dbReference>
<evidence type="ECO:0000313" key="16">
    <source>
        <dbReference type="EMBL" id="OMJ11040.1"/>
    </source>
</evidence>
<evidence type="ECO:0000256" key="4">
    <source>
        <dbReference type="ARBA" id="ARBA00012266"/>
    </source>
</evidence>
<keyword evidence="17" id="KW-1185">Reference proteome</keyword>
<evidence type="ECO:0000256" key="1">
    <source>
        <dbReference type="ARBA" id="ARBA00001633"/>
    </source>
</evidence>
<dbReference type="EC" id="4.1.1.48" evidence="5"/>
<evidence type="ECO:0000256" key="9">
    <source>
        <dbReference type="ARBA" id="ARBA00022962"/>
    </source>
</evidence>
<accession>A0A1R1X8T4</accession>
<dbReference type="PROSITE" id="PS00614">
    <property type="entry name" value="IGPS"/>
    <property type="match status" value="1"/>
</dbReference>
<gene>
    <name evidence="16" type="ORF">AYI70_g9952</name>
</gene>
<evidence type="ECO:0000256" key="11">
    <source>
        <dbReference type="ARBA" id="ARBA00023239"/>
    </source>
</evidence>
<dbReference type="UniPathway" id="UPA00035">
    <property type="reaction ID" value="UER00040"/>
</dbReference>
<comment type="pathway">
    <text evidence="2">Amino-acid biosynthesis; L-tryptophan biosynthesis; L-tryptophan from chorismate: step 4/5.</text>
</comment>
<name>A0A1R1X8T4_9FUNG</name>
<dbReference type="EMBL" id="LSSN01004726">
    <property type="protein sequence ID" value="OMJ11040.1"/>
    <property type="molecule type" value="Genomic_DNA"/>
</dbReference>